<gene>
    <name evidence="2" type="ORF">ANDGO_01986</name>
</gene>
<dbReference type="AlphaFoldDB" id="A0A8K0AHI0"/>
<sequence>MAAANARSISLDLRNAAAVSPTLRMIHERFPSLVSSTSGNKLATPSSATSGRGISSPAPHTTFSKGWSLSGESMDSFATPRKEGTQALQPGTLESICAELYNSGEIGDGTTGTAGGEVGECYVADEELYCVFENRFTVDALERQSANTMVGSGADSHGFEAESAPVVSVRSIPEFETAVAFDDASFLWNLGFEDQEYWNLEFLTTERISVQGNSPISEAAFEVLVDEVLALDRSTTLHRLVENPSEATAIPEDHNVPIRDALPLYGALATSDMDAVRFHNEMHRISVLHGAVLNFAQLLPRDPMRSIEALLRM</sequence>
<accession>A0A8K0AHI0</accession>
<evidence type="ECO:0000256" key="1">
    <source>
        <dbReference type="SAM" id="MobiDB-lite"/>
    </source>
</evidence>
<evidence type="ECO:0000313" key="2">
    <source>
        <dbReference type="EMBL" id="KAF0853027.1"/>
    </source>
</evidence>
<dbReference type="EMBL" id="VRVR01000005">
    <property type="protein sequence ID" value="KAF0853027.1"/>
    <property type="molecule type" value="Genomic_DNA"/>
</dbReference>
<reference evidence="2" key="1">
    <citation type="submission" date="2019-09" db="EMBL/GenBank/DDBJ databases">
        <title>The Mitochondrial Proteome of the Jakobid, Andalucia godoyi, a Protist With the Most Gene-Rich and Bacteria-Like Mitochondrial Genome.</title>
        <authorList>
            <person name="Gray M.W."/>
            <person name="Burger G."/>
            <person name="Derelle R."/>
            <person name="Klimes V."/>
            <person name="Leger M."/>
            <person name="Sarrasin M."/>
            <person name="Vlcek C."/>
            <person name="Roger A.J."/>
            <person name="Elias M."/>
            <person name="Lang B.F."/>
        </authorList>
    </citation>
    <scope>NUCLEOTIDE SEQUENCE</scope>
    <source>
        <strain evidence="2">And28</strain>
    </source>
</reference>
<organism evidence="2 3">
    <name type="scientific">Andalucia godoyi</name>
    <name type="common">Flagellate</name>
    <dbReference type="NCBI Taxonomy" id="505711"/>
    <lineage>
        <taxon>Eukaryota</taxon>
        <taxon>Discoba</taxon>
        <taxon>Jakobida</taxon>
        <taxon>Andalucina</taxon>
        <taxon>Andaluciidae</taxon>
        <taxon>Andalucia</taxon>
    </lineage>
</organism>
<protein>
    <submittedName>
        <fullName evidence="2">Putative mitochondrial protein</fullName>
    </submittedName>
</protein>
<feature type="region of interest" description="Disordered" evidence="1">
    <location>
        <begin position="34"/>
        <end position="69"/>
    </location>
</feature>
<name>A0A8K0AHI0_ANDGO</name>
<evidence type="ECO:0000313" key="3">
    <source>
        <dbReference type="Proteomes" id="UP000799049"/>
    </source>
</evidence>
<keyword evidence="3" id="KW-1185">Reference proteome</keyword>
<proteinExistence type="predicted"/>
<comment type="caution">
    <text evidence="2">The sequence shown here is derived from an EMBL/GenBank/DDBJ whole genome shotgun (WGS) entry which is preliminary data.</text>
</comment>
<dbReference type="Proteomes" id="UP000799049">
    <property type="component" value="Unassembled WGS sequence"/>
</dbReference>